<feature type="transmembrane region" description="Helical" evidence="3">
    <location>
        <begin position="116"/>
        <end position="134"/>
    </location>
</feature>
<dbReference type="Proteomes" id="UP000253383">
    <property type="component" value="Unassembled WGS sequence"/>
</dbReference>
<evidence type="ECO:0000313" key="5">
    <source>
        <dbReference type="Proteomes" id="UP000253383"/>
    </source>
</evidence>
<dbReference type="OrthoDB" id="937423at2"/>
<keyword evidence="1" id="KW-0175">Coiled coil</keyword>
<keyword evidence="3" id="KW-0812">Transmembrane</keyword>
<feature type="transmembrane region" description="Helical" evidence="3">
    <location>
        <begin position="146"/>
        <end position="163"/>
    </location>
</feature>
<sequence>MTFEEQLNNNPTVPDFSTHSPEPLPDWLSDDNLLRDEAALLGLSHAPLEEKTSLIRLYFKQQTISFEREREELGEKIGELNLGIEQKTNRIEELRQNITRLEAAKPDGEPHFLKTVTGLIACLGLLIGNHFLILETLRPHFEESRLLSLGVLLAGFLGLYHRTTSSTETTTPFSVRQLLADAGLPFATSFFVFIYACQTQSALSALGIFLFLFFLFLSVGKLIPGLLTALQNDFRYRNQEKNLKNERNLKTVAWENEINALTISVDAIRVQKWQLLPFLNRVELELSRSNTRRDLLIELFENEFNLARSLRDRLSEQQIRAIVAN</sequence>
<feature type="transmembrane region" description="Helical" evidence="3">
    <location>
        <begin position="203"/>
        <end position="227"/>
    </location>
</feature>
<reference evidence="4 5" key="1">
    <citation type="submission" date="2018-07" db="EMBL/GenBank/DDBJ databases">
        <title>Genome analysis of Larkinella rosea.</title>
        <authorList>
            <person name="Zhou Z."/>
            <person name="Wang G."/>
        </authorList>
    </citation>
    <scope>NUCLEOTIDE SEQUENCE [LARGE SCALE GENOMIC DNA]</scope>
    <source>
        <strain evidence="5">zzj9</strain>
    </source>
</reference>
<evidence type="ECO:0000256" key="2">
    <source>
        <dbReference type="SAM" id="MobiDB-lite"/>
    </source>
</evidence>
<proteinExistence type="predicted"/>
<feature type="region of interest" description="Disordered" evidence="2">
    <location>
        <begin position="1"/>
        <end position="24"/>
    </location>
</feature>
<feature type="compositionally biased region" description="Polar residues" evidence="2">
    <location>
        <begin position="1"/>
        <end position="20"/>
    </location>
</feature>
<keyword evidence="3" id="KW-1133">Transmembrane helix</keyword>
<dbReference type="EMBL" id="QOWE01000004">
    <property type="protein sequence ID" value="RCR70482.1"/>
    <property type="molecule type" value="Genomic_DNA"/>
</dbReference>
<feature type="coiled-coil region" evidence="1">
    <location>
        <begin position="77"/>
        <end position="104"/>
    </location>
</feature>
<accession>A0A368JSN9</accession>
<dbReference type="AlphaFoldDB" id="A0A368JSN9"/>
<comment type="caution">
    <text evidence="4">The sequence shown here is derived from an EMBL/GenBank/DDBJ whole genome shotgun (WGS) entry which is preliminary data.</text>
</comment>
<evidence type="ECO:0000256" key="3">
    <source>
        <dbReference type="SAM" id="Phobius"/>
    </source>
</evidence>
<dbReference type="RefSeq" id="WP_114405051.1">
    <property type="nucleotide sequence ID" value="NZ_QOWE01000004.1"/>
</dbReference>
<organism evidence="4 5">
    <name type="scientific">Larkinella punicea</name>
    <dbReference type="NCBI Taxonomy" id="2315727"/>
    <lineage>
        <taxon>Bacteria</taxon>
        <taxon>Pseudomonadati</taxon>
        <taxon>Bacteroidota</taxon>
        <taxon>Cytophagia</taxon>
        <taxon>Cytophagales</taxon>
        <taxon>Spirosomataceae</taxon>
        <taxon>Larkinella</taxon>
    </lineage>
</organism>
<feature type="transmembrane region" description="Helical" evidence="3">
    <location>
        <begin position="175"/>
        <end position="196"/>
    </location>
</feature>
<keyword evidence="5" id="KW-1185">Reference proteome</keyword>
<keyword evidence="3" id="KW-0472">Membrane</keyword>
<protein>
    <submittedName>
        <fullName evidence="4">Uncharacterized protein</fullName>
    </submittedName>
</protein>
<evidence type="ECO:0000313" key="4">
    <source>
        <dbReference type="EMBL" id="RCR70482.1"/>
    </source>
</evidence>
<evidence type="ECO:0000256" key="1">
    <source>
        <dbReference type="SAM" id="Coils"/>
    </source>
</evidence>
<gene>
    <name evidence="4" type="ORF">DUE52_05885</name>
</gene>
<name>A0A368JSN9_9BACT</name>